<dbReference type="OrthoDB" id="3271094at2759"/>
<evidence type="ECO:0000313" key="2">
    <source>
        <dbReference type="Proteomes" id="UP000054270"/>
    </source>
</evidence>
<dbReference type="AlphaFoldDB" id="A0A0D2PAC9"/>
<dbReference type="EMBL" id="KN817606">
    <property type="protein sequence ID" value="KJA17275.1"/>
    <property type="molecule type" value="Genomic_DNA"/>
</dbReference>
<name>A0A0D2PAC9_HYPSF</name>
<gene>
    <name evidence="1" type="ORF">HYPSUDRAFT_1025921</name>
</gene>
<protein>
    <submittedName>
        <fullName evidence="1">Uncharacterized protein</fullName>
    </submittedName>
</protein>
<dbReference type="PANTHER" id="PTHR38886:SF1">
    <property type="entry name" value="NACHT-NTPASE AND P-LOOP NTPASES N-TERMINAL DOMAIN-CONTAINING PROTEIN"/>
    <property type="match status" value="1"/>
</dbReference>
<evidence type="ECO:0000313" key="1">
    <source>
        <dbReference type="EMBL" id="KJA17275.1"/>
    </source>
</evidence>
<proteinExistence type="predicted"/>
<dbReference type="Proteomes" id="UP000054270">
    <property type="component" value="Unassembled WGS sequence"/>
</dbReference>
<accession>A0A0D2PAC9</accession>
<keyword evidence="2" id="KW-1185">Reference proteome</keyword>
<dbReference type="PANTHER" id="PTHR38886">
    <property type="entry name" value="SESA DOMAIN-CONTAINING PROTEIN"/>
    <property type="match status" value="1"/>
</dbReference>
<sequence>MLPLIPNSFGDIVTAANLVWSIYNALRESKGAAEDYQCLIQELGSFHHALNFVYLVVSKMPREETVARCIIAEITLCLTFLRAFHDSIEGYRKKLGSGSASSSWHTSSWHKIGWSVLKQKDISDIRGKISRHQQTIELYLNGVGISLNSDIKKSLVIIQTTLAEIRRAQEDLPQPIGYGPANSLTLITALGTELTLPIEHCYTPESGYELVEAHNYVISRNYGASVVNAGPDKWRLIMTKGARVVMSVVINLCPKCGRTNAGVMRDDGWYQCRRCDRRFICPDQTTNKQFQYKNSDMADFRSIFVERLWTKALRRRINFRPTFDNSSEKY</sequence>
<organism evidence="1 2">
    <name type="scientific">Hypholoma sublateritium (strain FD-334 SS-4)</name>
    <dbReference type="NCBI Taxonomy" id="945553"/>
    <lineage>
        <taxon>Eukaryota</taxon>
        <taxon>Fungi</taxon>
        <taxon>Dikarya</taxon>
        <taxon>Basidiomycota</taxon>
        <taxon>Agaricomycotina</taxon>
        <taxon>Agaricomycetes</taxon>
        <taxon>Agaricomycetidae</taxon>
        <taxon>Agaricales</taxon>
        <taxon>Agaricineae</taxon>
        <taxon>Strophariaceae</taxon>
        <taxon>Hypholoma</taxon>
    </lineage>
</organism>
<reference evidence="2" key="1">
    <citation type="submission" date="2014-04" db="EMBL/GenBank/DDBJ databases">
        <title>Evolutionary Origins and Diversification of the Mycorrhizal Mutualists.</title>
        <authorList>
            <consortium name="DOE Joint Genome Institute"/>
            <consortium name="Mycorrhizal Genomics Consortium"/>
            <person name="Kohler A."/>
            <person name="Kuo A."/>
            <person name="Nagy L.G."/>
            <person name="Floudas D."/>
            <person name="Copeland A."/>
            <person name="Barry K.W."/>
            <person name="Cichocki N."/>
            <person name="Veneault-Fourrey C."/>
            <person name="LaButti K."/>
            <person name="Lindquist E.A."/>
            <person name="Lipzen A."/>
            <person name="Lundell T."/>
            <person name="Morin E."/>
            <person name="Murat C."/>
            <person name="Riley R."/>
            <person name="Ohm R."/>
            <person name="Sun H."/>
            <person name="Tunlid A."/>
            <person name="Henrissat B."/>
            <person name="Grigoriev I.V."/>
            <person name="Hibbett D.S."/>
            <person name="Martin F."/>
        </authorList>
    </citation>
    <scope>NUCLEOTIDE SEQUENCE [LARGE SCALE GENOMIC DNA]</scope>
    <source>
        <strain evidence="2">FD-334 SS-4</strain>
    </source>
</reference>